<feature type="transmembrane region" description="Helical" evidence="2">
    <location>
        <begin position="136"/>
        <end position="155"/>
    </location>
</feature>
<feature type="compositionally biased region" description="Low complexity" evidence="1">
    <location>
        <begin position="454"/>
        <end position="463"/>
    </location>
</feature>
<feature type="transmembrane region" description="Helical" evidence="2">
    <location>
        <begin position="354"/>
        <end position="374"/>
    </location>
</feature>
<protein>
    <recommendedName>
        <fullName evidence="5">O-antigen ligase domain-containing protein</fullName>
    </recommendedName>
</protein>
<evidence type="ECO:0000313" key="3">
    <source>
        <dbReference type="EMBL" id="GGH86800.1"/>
    </source>
</evidence>
<reference evidence="4" key="1">
    <citation type="journal article" date="2019" name="Int. J. Syst. Evol. Microbiol.">
        <title>The Global Catalogue of Microorganisms (GCM) 10K type strain sequencing project: providing services to taxonomists for standard genome sequencing and annotation.</title>
        <authorList>
            <consortium name="The Broad Institute Genomics Platform"/>
            <consortium name="The Broad Institute Genome Sequencing Center for Infectious Disease"/>
            <person name="Wu L."/>
            <person name="Ma J."/>
        </authorList>
    </citation>
    <scope>NUCLEOTIDE SEQUENCE [LARGE SCALE GENOMIC DNA]</scope>
    <source>
        <strain evidence="4">CGMCC 1.14966</strain>
    </source>
</reference>
<gene>
    <name evidence="3" type="ORF">GCM10011495_24220</name>
</gene>
<feature type="transmembrane region" description="Helical" evidence="2">
    <location>
        <begin position="170"/>
        <end position="188"/>
    </location>
</feature>
<dbReference type="Proteomes" id="UP000637774">
    <property type="component" value="Unassembled WGS sequence"/>
</dbReference>
<keyword evidence="2" id="KW-0812">Transmembrane</keyword>
<name>A0ABQ2A9Q5_9BACT</name>
<comment type="caution">
    <text evidence="3">The sequence shown here is derived from an EMBL/GenBank/DDBJ whole genome shotgun (WGS) entry which is preliminary data.</text>
</comment>
<keyword evidence="2" id="KW-0472">Membrane</keyword>
<accession>A0ABQ2A9Q5</accession>
<feature type="transmembrane region" description="Helical" evidence="2">
    <location>
        <begin position="218"/>
        <end position="235"/>
    </location>
</feature>
<sequence length="463" mass="50960">MSMTFKYQYLSPLTPSTPMRLNIRFLYLLPVLALVFTDRAFTEFAFPDEDSPLLASYGLLLLGGSCGIVALCYRYLGPLMQRWLLVVVAALGVLALESYAGWQTWMVYPHVFAKFLVMIHVFAIYAFHRRFGPPPFGLLMSLLLLGLLANLAIYHPDALSLSAFLDNERGFASTSAMLLLLPTLYYFNQYLTRGGLLRLLTFFMGAALIIFLQHRSVWVAMGAALVLNAVLLLLGRVEGARLSSARLLPMVLLPLFVLVSGGLVALSDPHVVKKLEASLNDIAHPNTRGTGSWRMKQFEVYQPYLAEYPVAGMRLKGFELPVQFYTLAANGGGDEQVWTDGTGHHFHSFYVDRLFYFGGLGVLLTLLVPLLVLGRRLLSRAPLPPASAALAVFTLSSLVYSISYDWPLYFFGLLGLSLATAADPGRVPAPAAAAPPPHRQPLQHFGPFPTPRHANAAAAAARR</sequence>
<organism evidence="3 4">
    <name type="scientific">Hymenobacter frigidus</name>
    <dbReference type="NCBI Taxonomy" id="1524095"/>
    <lineage>
        <taxon>Bacteria</taxon>
        <taxon>Pseudomonadati</taxon>
        <taxon>Bacteroidota</taxon>
        <taxon>Cytophagia</taxon>
        <taxon>Cytophagales</taxon>
        <taxon>Hymenobacteraceae</taxon>
        <taxon>Hymenobacter</taxon>
    </lineage>
</organism>
<feature type="region of interest" description="Disordered" evidence="1">
    <location>
        <begin position="428"/>
        <end position="463"/>
    </location>
</feature>
<keyword evidence="2" id="KW-1133">Transmembrane helix</keyword>
<feature type="transmembrane region" description="Helical" evidence="2">
    <location>
        <begin position="54"/>
        <end position="76"/>
    </location>
</feature>
<feature type="transmembrane region" description="Helical" evidence="2">
    <location>
        <begin position="386"/>
        <end position="404"/>
    </location>
</feature>
<evidence type="ECO:0000313" key="4">
    <source>
        <dbReference type="Proteomes" id="UP000637774"/>
    </source>
</evidence>
<dbReference type="EMBL" id="BMGY01000021">
    <property type="protein sequence ID" value="GGH86800.1"/>
    <property type="molecule type" value="Genomic_DNA"/>
</dbReference>
<feature type="transmembrane region" description="Helical" evidence="2">
    <location>
        <begin position="21"/>
        <end position="42"/>
    </location>
</feature>
<keyword evidence="4" id="KW-1185">Reference proteome</keyword>
<feature type="transmembrane region" description="Helical" evidence="2">
    <location>
        <begin position="108"/>
        <end position="127"/>
    </location>
</feature>
<evidence type="ECO:0008006" key="5">
    <source>
        <dbReference type="Google" id="ProtNLM"/>
    </source>
</evidence>
<evidence type="ECO:0000256" key="2">
    <source>
        <dbReference type="SAM" id="Phobius"/>
    </source>
</evidence>
<proteinExistence type="predicted"/>
<feature type="transmembrane region" description="Helical" evidence="2">
    <location>
        <begin position="83"/>
        <end position="102"/>
    </location>
</feature>
<feature type="transmembrane region" description="Helical" evidence="2">
    <location>
        <begin position="247"/>
        <end position="266"/>
    </location>
</feature>
<feature type="transmembrane region" description="Helical" evidence="2">
    <location>
        <begin position="195"/>
        <end position="212"/>
    </location>
</feature>
<evidence type="ECO:0000256" key="1">
    <source>
        <dbReference type="SAM" id="MobiDB-lite"/>
    </source>
</evidence>